<dbReference type="AlphaFoldDB" id="A0AAW6TAY9"/>
<organism evidence="3 4">
    <name type="scientific">Ruicaihuangia caeni</name>
    <dbReference type="NCBI Taxonomy" id="3042517"/>
    <lineage>
        <taxon>Bacteria</taxon>
        <taxon>Bacillati</taxon>
        <taxon>Actinomycetota</taxon>
        <taxon>Actinomycetes</taxon>
        <taxon>Micrococcales</taxon>
        <taxon>Microbacteriaceae</taxon>
        <taxon>Ruicaihuangia</taxon>
    </lineage>
</organism>
<proteinExistence type="predicted"/>
<feature type="compositionally biased region" description="Low complexity" evidence="1">
    <location>
        <begin position="335"/>
        <end position="344"/>
    </location>
</feature>
<feature type="transmembrane region" description="Helical" evidence="2">
    <location>
        <begin position="537"/>
        <end position="555"/>
    </location>
</feature>
<keyword evidence="4" id="KW-1185">Reference proteome</keyword>
<feature type="transmembrane region" description="Helical" evidence="2">
    <location>
        <begin position="477"/>
        <end position="497"/>
    </location>
</feature>
<evidence type="ECO:0000256" key="1">
    <source>
        <dbReference type="SAM" id="MobiDB-lite"/>
    </source>
</evidence>
<name>A0AAW6TAY9_9MICO</name>
<dbReference type="RefSeq" id="WP_281489301.1">
    <property type="nucleotide sequence ID" value="NZ_JASATX010000005.1"/>
</dbReference>
<feature type="transmembrane region" description="Helical" evidence="2">
    <location>
        <begin position="680"/>
        <end position="701"/>
    </location>
</feature>
<dbReference type="Gene3D" id="2.60.40.1800">
    <property type="match status" value="1"/>
</dbReference>
<feature type="transmembrane region" description="Helical" evidence="2">
    <location>
        <begin position="650"/>
        <end position="674"/>
    </location>
</feature>
<feature type="transmembrane region" description="Helical" evidence="2">
    <location>
        <begin position="586"/>
        <end position="609"/>
    </location>
</feature>
<dbReference type="Proteomes" id="UP001321506">
    <property type="component" value="Unassembled WGS sequence"/>
</dbReference>
<protein>
    <recommendedName>
        <fullName evidence="5">Bacterial Ig-like domain-containing protein</fullName>
    </recommendedName>
</protein>
<feature type="compositionally biased region" description="Polar residues" evidence="1">
    <location>
        <begin position="246"/>
        <end position="267"/>
    </location>
</feature>
<keyword evidence="2" id="KW-0812">Transmembrane</keyword>
<evidence type="ECO:0000313" key="4">
    <source>
        <dbReference type="Proteomes" id="UP001321506"/>
    </source>
</evidence>
<feature type="transmembrane region" description="Helical" evidence="2">
    <location>
        <begin position="561"/>
        <end position="579"/>
    </location>
</feature>
<sequence>MHPLSAAPRTARREATATRVARVAVVALMAMIALSLSAPAAASPGEQGESAATALGEVTLSPTPAADGFLPVGSVTASGTATAGSTIVVDIVRAGQPPQAGCTASASPVDGRWSCATPLPNGELTLRVTEFRDGDSLDSWTTRLLVLGPPVISGPALGIGIVKGVGYPSALVRATATGPASAAVDCGRVDSGGSWTCLLVAGDGSRLPSGSYTVSVEQGAPGASPRWSHAQSRTLTIDTDNPPAPTVTSPAAGQRITTQPTTYAGTGENNATVSVFVSGVSAPVCTALVAGGAWSCQGTDVPRGTWLVHALQWDAAGNPGPSNLPFEVHYGRAPASAQPTLPTAPSTPSPPPSETLDPEAVDPTPAPDEGPTSAPSADPFFPGPVPAPDRGETPPLLTWGTPTGFGWNIPTPVEAFERGNWAIAPFLGLVFVVFVALPLRMAMLLAAGSSRPRVRFFGRNRPLAASAGEDGPLVRPAIVVGGAVLGAAILAALSTGLLPESRYVRLLGAIGAGIVVLNLVGVALASRLASRALRVTTWQRFVPAYLALAALATLASRMFDVHPPIVLGVLIATTIPLQIPRARRAAIALTQLVALTALATAAWIAHSAMGRVDGFWASTLSEFLATVCLAGFGSAVLLTLPIRALPGRIVFAWSPLAWAVTTFVVVLLAAVVLMAGSTTLIVAAFAIPVGFAACVLAAWLWQRYVAPESRR</sequence>
<reference evidence="3 4" key="1">
    <citation type="submission" date="2023-04" db="EMBL/GenBank/DDBJ databases">
        <title>Klugiella caeni sp. nov. isolated from the sludge of biochemical tank.</title>
        <authorList>
            <person name="Geng K."/>
        </authorList>
    </citation>
    <scope>NUCLEOTIDE SEQUENCE [LARGE SCALE GENOMIC DNA]</scope>
    <source>
        <strain evidence="3 4">YN-L-19</strain>
    </source>
</reference>
<evidence type="ECO:0000256" key="2">
    <source>
        <dbReference type="SAM" id="Phobius"/>
    </source>
</evidence>
<dbReference type="EMBL" id="JASATX010000005">
    <property type="protein sequence ID" value="MDI2099508.1"/>
    <property type="molecule type" value="Genomic_DNA"/>
</dbReference>
<accession>A0AAW6TAY9</accession>
<feature type="transmembrane region" description="Helical" evidence="2">
    <location>
        <begin position="503"/>
        <end position="525"/>
    </location>
</feature>
<keyword evidence="2" id="KW-1133">Transmembrane helix</keyword>
<comment type="caution">
    <text evidence="3">The sequence shown here is derived from an EMBL/GenBank/DDBJ whole genome shotgun (WGS) entry which is preliminary data.</text>
</comment>
<feature type="region of interest" description="Disordered" evidence="1">
    <location>
        <begin position="335"/>
        <end position="395"/>
    </location>
</feature>
<evidence type="ECO:0000313" key="3">
    <source>
        <dbReference type="EMBL" id="MDI2099508.1"/>
    </source>
</evidence>
<feature type="transmembrane region" description="Helical" evidence="2">
    <location>
        <begin position="615"/>
        <end position="638"/>
    </location>
</feature>
<feature type="region of interest" description="Disordered" evidence="1">
    <location>
        <begin position="238"/>
        <end position="267"/>
    </location>
</feature>
<feature type="transmembrane region" description="Helical" evidence="2">
    <location>
        <begin position="421"/>
        <end position="447"/>
    </location>
</feature>
<gene>
    <name evidence="3" type="ORF">QF206_11085</name>
</gene>
<keyword evidence="2" id="KW-0472">Membrane</keyword>
<evidence type="ECO:0008006" key="5">
    <source>
        <dbReference type="Google" id="ProtNLM"/>
    </source>
</evidence>